<evidence type="ECO:0000256" key="3">
    <source>
        <dbReference type="ARBA" id="ARBA00004922"/>
    </source>
</evidence>
<evidence type="ECO:0000313" key="11">
    <source>
        <dbReference type="EMBL" id="EPY51959.1"/>
    </source>
</evidence>
<comment type="subcellular location">
    <subcellularLocation>
        <location evidence="2 10">Endoplasmic reticulum membrane</location>
        <topology evidence="2 10">Single-pass type I membrane protein</topology>
    </subcellularLocation>
</comment>
<evidence type="ECO:0000256" key="4">
    <source>
        <dbReference type="ARBA" id="ARBA00008905"/>
    </source>
</evidence>
<accession>S9W0L5</accession>
<organism evidence="11 12">
    <name type="scientific">Schizosaccharomyces cryophilus (strain OY26 / ATCC MYA-4695 / CBS 11777 / NBRC 106824 / NRRL Y48691)</name>
    <name type="common">Fission yeast</name>
    <dbReference type="NCBI Taxonomy" id="653667"/>
    <lineage>
        <taxon>Eukaryota</taxon>
        <taxon>Fungi</taxon>
        <taxon>Dikarya</taxon>
        <taxon>Ascomycota</taxon>
        <taxon>Taphrinomycotina</taxon>
        <taxon>Schizosaccharomycetes</taxon>
        <taxon>Schizosaccharomycetales</taxon>
        <taxon>Schizosaccharomycetaceae</taxon>
        <taxon>Schizosaccharomyces</taxon>
    </lineage>
</organism>
<keyword evidence="8 10" id="KW-1133">Transmembrane helix</keyword>
<dbReference type="STRING" id="653667.S9W0L5"/>
<comment type="function">
    <text evidence="1 10">Subunit of the oligosaccharyl transferase (OST) complex that catalyzes the initial transfer of a defined glycan (Glc(3)Man(9)GlcNAc(2) in eukaryotes) from the lipid carrier dolichol-pyrophosphate to an asparagine residue within an Asn-X-Ser/Thr consensus motif in nascent polypeptide chains, the first step in protein N-glycosylation. N-glycosylation occurs cotranslationally and the complex associates with the Sec61 complex at the channel-forming translocon complex that mediates protein translocation across the endoplasmic reticulum (ER). All subunits are required for a maximal enzyme activity.</text>
</comment>
<keyword evidence="6 10" id="KW-0732">Signal</keyword>
<evidence type="ECO:0000313" key="12">
    <source>
        <dbReference type="Proteomes" id="UP000015464"/>
    </source>
</evidence>
<dbReference type="Proteomes" id="UP000015464">
    <property type="component" value="Unassembled WGS sequence"/>
</dbReference>
<dbReference type="AlphaFoldDB" id="S9W0L5"/>
<dbReference type="Pfam" id="PF04597">
    <property type="entry name" value="Ribophorin_I"/>
    <property type="match status" value="1"/>
</dbReference>
<keyword evidence="9 10" id="KW-0472">Membrane</keyword>
<dbReference type="GO" id="GO:0018279">
    <property type="term" value="P:protein N-linked glycosylation via asparagine"/>
    <property type="evidence" value="ECO:0007669"/>
    <property type="project" value="TreeGrafter"/>
</dbReference>
<dbReference type="OMA" id="RYEYARE"/>
<dbReference type="EMBL" id="KE546990">
    <property type="protein sequence ID" value="EPY51959.1"/>
    <property type="molecule type" value="Genomic_DNA"/>
</dbReference>
<feature type="chain" id="PRO_5005146826" description="Dolichyl-diphosphooligosaccharide--protein glycosyltransferase subunit 1" evidence="10">
    <location>
        <begin position="19"/>
        <end position="445"/>
    </location>
</feature>
<dbReference type="GO" id="GO:0032541">
    <property type="term" value="C:cortical endoplasmic reticulum"/>
    <property type="evidence" value="ECO:0007669"/>
    <property type="project" value="EnsemblFungi"/>
</dbReference>
<keyword evidence="5 10" id="KW-0812">Transmembrane</keyword>
<evidence type="ECO:0000256" key="9">
    <source>
        <dbReference type="ARBA" id="ARBA00023136"/>
    </source>
</evidence>
<dbReference type="HOGENOM" id="CLU_031381_1_0_1"/>
<dbReference type="PANTHER" id="PTHR21049:SF0">
    <property type="entry name" value="DOLICHYL-DIPHOSPHOOLIGOSACCHARIDE--PROTEIN GLYCOSYLTRANSFERASE SUBUNIT 1"/>
    <property type="match status" value="1"/>
</dbReference>
<evidence type="ECO:0000256" key="7">
    <source>
        <dbReference type="ARBA" id="ARBA00022824"/>
    </source>
</evidence>
<dbReference type="GO" id="GO:0008250">
    <property type="term" value="C:oligosaccharyltransferase complex"/>
    <property type="evidence" value="ECO:0007669"/>
    <property type="project" value="UniProtKB-UniRule"/>
</dbReference>
<evidence type="ECO:0000256" key="8">
    <source>
        <dbReference type="ARBA" id="ARBA00022989"/>
    </source>
</evidence>
<dbReference type="GeneID" id="25034712"/>
<name>S9W0L5_SCHCR</name>
<comment type="pathway">
    <text evidence="3 10">Protein modification; protein glycosylation.</text>
</comment>
<protein>
    <recommendedName>
        <fullName evidence="10">Dolichyl-diphosphooligosaccharide--protein glycosyltransferase subunit 1</fullName>
    </recommendedName>
</protein>
<dbReference type="UniPathway" id="UPA00378"/>
<proteinExistence type="inferred from homology"/>
<dbReference type="eggNOG" id="KOG2291">
    <property type="taxonomic scope" value="Eukaryota"/>
</dbReference>
<feature type="signal peptide" evidence="10">
    <location>
        <begin position="1"/>
        <end position="18"/>
    </location>
</feature>
<evidence type="ECO:0000256" key="10">
    <source>
        <dbReference type="RuleBase" id="RU361143"/>
    </source>
</evidence>
<reference evidence="11 12" key="1">
    <citation type="journal article" date="2011" name="Science">
        <title>Comparative functional genomics of the fission yeasts.</title>
        <authorList>
            <person name="Rhind N."/>
            <person name="Chen Z."/>
            <person name="Yassour M."/>
            <person name="Thompson D.A."/>
            <person name="Haas B.J."/>
            <person name="Habib N."/>
            <person name="Wapinski I."/>
            <person name="Roy S."/>
            <person name="Lin M.F."/>
            <person name="Heiman D.I."/>
            <person name="Young S.K."/>
            <person name="Furuya K."/>
            <person name="Guo Y."/>
            <person name="Pidoux A."/>
            <person name="Chen H.M."/>
            <person name="Robbertse B."/>
            <person name="Goldberg J.M."/>
            <person name="Aoki K."/>
            <person name="Bayne E.H."/>
            <person name="Berlin A.M."/>
            <person name="Desjardins C.A."/>
            <person name="Dobbs E."/>
            <person name="Dukaj L."/>
            <person name="Fan L."/>
            <person name="FitzGerald M.G."/>
            <person name="French C."/>
            <person name="Gujja S."/>
            <person name="Hansen K."/>
            <person name="Keifenheim D."/>
            <person name="Levin J.Z."/>
            <person name="Mosher R.A."/>
            <person name="Mueller C.A."/>
            <person name="Pfiffner J."/>
            <person name="Priest M."/>
            <person name="Russ C."/>
            <person name="Smialowska A."/>
            <person name="Swoboda P."/>
            <person name="Sykes S.M."/>
            <person name="Vaughn M."/>
            <person name="Vengrova S."/>
            <person name="Yoder R."/>
            <person name="Zeng Q."/>
            <person name="Allshire R."/>
            <person name="Baulcombe D."/>
            <person name="Birren B.W."/>
            <person name="Brown W."/>
            <person name="Ekwall K."/>
            <person name="Kellis M."/>
            <person name="Leatherwood J."/>
            <person name="Levin H."/>
            <person name="Margalit H."/>
            <person name="Martienssen R."/>
            <person name="Nieduszynski C.A."/>
            <person name="Spatafora J.W."/>
            <person name="Friedman N."/>
            <person name="Dalgaard J.Z."/>
            <person name="Baumann P."/>
            <person name="Niki H."/>
            <person name="Regev A."/>
            <person name="Nusbaum C."/>
        </authorList>
    </citation>
    <scope>NUCLEOTIDE SEQUENCE [LARGE SCALE GENOMIC DNA]</scope>
    <source>
        <strain evidence="12">OY26 / ATCC MYA-4695 / CBS 11777 / NBRC 106824 / NRRL Y48691</strain>
    </source>
</reference>
<evidence type="ECO:0000256" key="2">
    <source>
        <dbReference type="ARBA" id="ARBA00004115"/>
    </source>
</evidence>
<keyword evidence="7 10" id="KW-0256">Endoplasmic reticulum</keyword>
<sequence>MWFFKAFLWILITGYVFAEQIWKNSNAIRSIDLRSTFVKETTSLIIVNEGNEPQTVYRYHQHVNRGEEIAKIEAVLKDHSKKKAQLTQVDDVSFDIFLETPVQPGESRTITVRTSLIHGFRPLPSAIDQDDSQFLVYKTSRFLDSLYSTEQQRTRFILPSSNVESYTTYDESPARNGNTIVYETRSFVLPGDNSEEIQVRYEHTTPLPNAIDFHMQVEFHQYRQKMDVSERIVLENRSAKLKTPFDRARWYMKNFYNPISTAINRFLITLPSDVSDVSYTDEVGNITTSHMRTEPQQTVLELLPRYPVFGGWNYLYNLGWSMPYSTFTTHEDGQIFIKLPLTWVPGELFFEKASWSYVFPEGASNISVKLPVEADSSNVNTVHKFLDTKGRQVYTFEASNVVDGDPSQIVEISYSFDNSVMYMRVAIITALLLILATSVYLIWAP</sequence>
<evidence type="ECO:0000256" key="5">
    <source>
        <dbReference type="ARBA" id="ARBA00022692"/>
    </source>
</evidence>
<dbReference type="RefSeq" id="XP_013023343.1">
    <property type="nucleotide sequence ID" value="XM_013167889.1"/>
</dbReference>
<gene>
    <name evidence="11" type="ORF">SPOG_00380</name>
</gene>
<evidence type="ECO:0000256" key="1">
    <source>
        <dbReference type="ARBA" id="ARBA00002791"/>
    </source>
</evidence>
<dbReference type="OrthoDB" id="310030at2759"/>
<comment type="subunit">
    <text evidence="10">Component of the oligosaccharyltransferase (OST) complex.</text>
</comment>
<dbReference type="PANTHER" id="PTHR21049">
    <property type="entry name" value="RIBOPHORIN I"/>
    <property type="match status" value="1"/>
</dbReference>
<dbReference type="InterPro" id="IPR007676">
    <property type="entry name" value="Ribophorin_I"/>
</dbReference>
<comment type="similarity">
    <text evidence="4 10">Belongs to the OST1 family.</text>
</comment>
<evidence type="ECO:0000256" key="6">
    <source>
        <dbReference type="ARBA" id="ARBA00022729"/>
    </source>
</evidence>
<dbReference type="GO" id="GO:0016740">
    <property type="term" value="F:transferase activity"/>
    <property type="evidence" value="ECO:0007669"/>
    <property type="project" value="UniProtKB-KW"/>
</dbReference>
<feature type="transmembrane region" description="Helical" evidence="10">
    <location>
        <begin position="421"/>
        <end position="443"/>
    </location>
</feature>
<keyword evidence="12" id="KW-1185">Reference proteome</keyword>